<accession>A0A6N2LBB3</accession>
<feature type="transmembrane region" description="Helical" evidence="2">
    <location>
        <begin position="177"/>
        <end position="197"/>
    </location>
</feature>
<evidence type="ECO:0000313" key="3">
    <source>
        <dbReference type="EMBL" id="VFU34580.1"/>
    </source>
</evidence>
<organism evidence="3">
    <name type="scientific">Salix viminalis</name>
    <name type="common">Common osier</name>
    <name type="synonym">Basket willow</name>
    <dbReference type="NCBI Taxonomy" id="40686"/>
    <lineage>
        <taxon>Eukaryota</taxon>
        <taxon>Viridiplantae</taxon>
        <taxon>Streptophyta</taxon>
        <taxon>Embryophyta</taxon>
        <taxon>Tracheophyta</taxon>
        <taxon>Spermatophyta</taxon>
        <taxon>Magnoliopsida</taxon>
        <taxon>eudicotyledons</taxon>
        <taxon>Gunneridae</taxon>
        <taxon>Pentapetalae</taxon>
        <taxon>rosids</taxon>
        <taxon>fabids</taxon>
        <taxon>Malpighiales</taxon>
        <taxon>Salicaceae</taxon>
        <taxon>Saliceae</taxon>
        <taxon>Salix</taxon>
    </lineage>
</organism>
<dbReference type="AlphaFoldDB" id="A0A6N2LBB3"/>
<keyword evidence="2" id="KW-0812">Transmembrane</keyword>
<keyword evidence="2" id="KW-1133">Transmembrane helix</keyword>
<dbReference type="PANTHER" id="PTHR31170">
    <property type="entry name" value="BNAC04G53230D PROTEIN"/>
    <property type="match status" value="1"/>
</dbReference>
<evidence type="ECO:0000256" key="2">
    <source>
        <dbReference type="SAM" id="Phobius"/>
    </source>
</evidence>
<evidence type="ECO:0008006" key="4">
    <source>
        <dbReference type="Google" id="ProtNLM"/>
    </source>
</evidence>
<dbReference type="Pfam" id="PF03140">
    <property type="entry name" value="DUF247"/>
    <property type="match status" value="2"/>
</dbReference>
<keyword evidence="2" id="KW-0472">Membrane</keyword>
<dbReference type="PANTHER" id="PTHR31170:SF24">
    <property type="match status" value="1"/>
</dbReference>
<dbReference type="InterPro" id="IPR004158">
    <property type="entry name" value="DUF247_pln"/>
</dbReference>
<sequence>MRTSDFLHIFDFRLSEIVARLLLTRVLKYSAVMLLKAGVRFDEASKDKCLVNITFDKGVLKIPRLEVDHNFERRIRNIMALEQCCYSSEAYICSYIKFMDHLIDSAEDVGLLVRKGIIVHTLGDDAAVSNMINNLCENIGDNINTRFIGISHRLNDHYENRSNHRKATLKLVYFPNVWRGTATVAAAILLILTFIQAKFPCYRKLRLEKDKFTARASNMKKHVEQASSSNMEDNESTSPKKGKGFDVAGSDSDIDYKDINNAYTTNTERDDKLSASSKGKDIAITSSISNPELKIEMTSKITEQLIVKINRHATWISFLDLVTDAFGKNTGGSFLNHVTYSQNEQSVNGSKHFSNLVSHLMLKGSIKRSYSFDPVKLKYSVVMLCKAGVRFQVTRDSCLVNVTFDKGVLKIPQLEVDHNFERLVRNIMAMEQCLYAGEAYICSYIKFMDHLIDSAGDVGLLVEKGIILHWLGDDAAVSNMINNFCENIGNNYTCFGDISRELNAHYENRWNHRKATLKLVYFPNIWRGTATVAAAILLILTFIQTLSSVKSFY</sequence>
<protein>
    <recommendedName>
        <fullName evidence="4">DUF247 domain protein</fullName>
    </recommendedName>
</protein>
<proteinExistence type="predicted"/>
<name>A0A6N2LBB3_SALVM</name>
<feature type="compositionally biased region" description="Polar residues" evidence="1">
    <location>
        <begin position="225"/>
        <end position="239"/>
    </location>
</feature>
<feature type="region of interest" description="Disordered" evidence="1">
    <location>
        <begin position="218"/>
        <end position="249"/>
    </location>
</feature>
<dbReference type="EMBL" id="CAADRP010001013">
    <property type="protein sequence ID" value="VFU34580.1"/>
    <property type="molecule type" value="Genomic_DNA"/>
</dbReference>
<reference evidence="3" key="1">
    <citation type="submission" date="2019-03" db="EMBL/GenBank/DDBJ databases">
        <authorList>
            <person name="Mank J."/>
            <person name="Almeida P."/>
        </authorList>
    </citation>
    <scope>NUCLEOTIDE SEQUENCE</scope>
    <source>
        <strain evidence="3">78183</strain>
    </source>
</reference>
<feature type="transmembrane region" description="Helical" evidence="2">
    <location>
        <begin position="519"/>
        <end position="543"/>
    </location>
</feature>
<gene>
    <name evidence="3" type="ORF">SVIM_LOCUS166357</name>
</gene>
<evidence type="ECO:0000256" key="1">
    <source>
        <dbReference type="SAM" id="MobiDB-lite"/>
    </source>
</evidence>